<name>A0ACB0K5B4_TRIPR</name>
<reference evidence="1" key="1">
    <citation type="submission" date="2023-10" db="EMBL/GenBank/DDBJ databases">
        <authorList>
            <person name="Rodriguez Cubillos JULIANA M."/>
            <person name="De Vega J."/>
        </authorList>
    </citation>
    <scope>NUCLEOTIDE SEQUENCE</scope>
</reference>
<accession>A0ACB0K5B4</accession>
<evidence type="ECO:0000313" key="2">
    <source>
        <dbReference type="Proteomes" id="UP001177021"/>
    </source>
</evidence>
<sequence>MFSSHLFFYFVLFSLFFLSLSLRTTPTTTNFTILMFSTIPRTNFTLLISSNVFYHTNNKFSLFFLSLSLRTTTNRSISQIFTIFTTLLISFRSTKLKNRSIIFHLEKIDLFLFRSLSIWKLLEELLEQI</sequence>
<evidence type="ECO:0000313" key="1">
    <source>
        <dbReference type="EMBL" id="CAJ2651726.1"/>
    </source>
</evidence>
<gene>
    <name evidence="1" type="ORF">MILVUS5_LOCUS19321</name>
</gene>
<organism evidence="1 2">
    <name type="scientific">Trifolium pratense</name>
    <name type="common">Red clover</name>
    <dbReference type="NCBI Taxonomy" id="57577"/>
    <lineage>
        <taxon>Eukaryota</taxon>
        <taxon>Viridiplantae</taxon>
        <taxon>Streptophyta</taxon>
        <taxon>Embryophyta</taxon>
        <taxon>Tracheophyta</taxon>
        <taxon>Spermatophyta</taxon>
        <taxon>Magnoliopsida</taxon>
        <taxon>eudicotyledons</taxon>
        <taxon>Gunneridae</taxon>
        <taxon>Pentapetalae</taxon>
        <taxon>rosids</taxon>
        <taxon>fabids</taxon>
        <taxon>Fabales</taxon>
        <taxon>Fabaceae</taxon>
        <taxon>Papilionoideae</taxon>
        <taxon>50 kb inversion clade</taxon>
        <taxon>NPAAA clade</taxon>
        <taxon>Hologalegina</taxon>
        <taxon>IRL clade</taxon>
        <taxon>Trifolieae</taxon>
        <taxon>Trifolium</taxon>
    </lineage>
</organism>
<comment type="caution">
    <text evidence="1">The sequence shown here is derived from an EMBL/GenBank/DDBJ whole genome shotgun (WGS) entry which is preliminary data.</text>
</comment>
<keyword evidence="2" id="KW-1185">Reference proteome</keyword>
<proteinExistence type="predicted"/>
<dbReference type="Proteomes" id="UP001177021">
    <property type="component" value="Unassembled WGS sequence"/>
</dbReference>
<protein>
    <submittedName>
        <fullName evidence="1">Uncharacterized protein</fullName>
    </submittedName>
</protein>
<dbReference type="EMBL" id="CASHSV030000170">
    <property type="protein sequence ID" value="CAJ2651726.1"/>
    <property type="molecule type" value="Genomic_DNA"/>
</dbReference>